<name>A0A239H392_9NOCA</name>
<organism evidence="1 2">
    <name type="scientific">Rhodococcoides kyotonense</name>
    <dbReference type="NCBI Taxonomy" id="398843"/>
    <lineage>
        <taxon>Bacteria</taxon>
        <taxon>Bacillati</taxon>
        <taxon>Actinomycetota</taxon>
        <taxon>Actinomycetes</taxon>
        <taxon>Mycobacteriales</taxon>
        <taxon>Nocardiaceae</taxon>
        <taxon>Rhodococcoides</taxon>
    </lineage>
</organism>
<accession>A0A239H392</accession>
<dbReference type="EMBL" id="FZOW01000005">
    <property type="protein sequence ID" value="SNS75651.1"/>
    <property type="molecule type" value="Genomic_DNA"/>
</dbReference>
<dbReference type="AlphaFoldDB" id="A0A239H392"/>
<keyword evidence="2" id="KW-1185">Reference proteome</keyword>
<proteinExistence type="predicted"/>
<evidence type="ECO:0000313" key="2">
    <source>
        <dbReference type="Proteomes" id="UP000198327"/>
    </source>
</evidence>
<sequence length="69" mass="7298">MPAQVTDVEQSVQIVARERDIGGLDCDVGTRQPHCDAELGGHRGRSLGVIVGEHDDAPHAVGAERVQDA</sequence>
<reference evidence="2" key="1">
    <citation type="submission" date="2017-06" db="EMBL/GenBank/DDBJ databases">
        <authorList>
            <person name="Varghese N."/>
            <person name="Submissions S."/>
        </authorList>
    </citation>
    <scope>NUCLEOTIDE SEQUENCE [LARGE SCALE GENOMIC DNA]</scope>
    <source>
        <strain evidence="2">JCM 23211</strain>
    </source>
</reference>
<gene>
    <name evidence="1" type="ORF">SAMN05421642_10562</name>
</gene>
<protein>
    <submittedName>
        <fullName evidence="1">Uncharacterized protein</fullName>
    </submittedName>
</protein>
<evidence type="ECO:0000313" key="1">
    <source>
        <dbReference type="EMBL" id="SNS75651.1"/>
    </source>
</evidence>
<dbReference type="Proteomes" id="UP000198327">
    <property type="component" value="Unassembled WGS sequence"/>
</dbReference>